<evidence type="ECO:0000256" key="1">
    <source>
        <dbReference type="SAM" id="Phobius"/>
    </source>
</evidence>
<name>A0ABU9FB79_9ENTR</name>
<feature type="domain" description="EAL" evidence="2">
    <location>
        <begin position="600"/>
        <end position="856"/>
    </location>
</feature>
<keyword evidence="5" id="KW-1185">Reference proteome</keyword>
<dbReference type="PANTHER" id="PTHR33121:SF70">
    <property type="entry name" value="SIGNALING PROTEIN YKOW"/>
    <property type="match status" value="1"/>
</dbReference>
<dbReference type="PROSITE" id="PS50883">
    <property type="entry name" value="EAL"/>
    <property type="match status" value="1"/>
</dbReference>
<dbReference type="EMBL" id="JARXNK020000104">
    <property type="protein sequence ID" value="MEL0553017.1"/>
    <property type="molecule type" value="Genomic_DNA"/>
</dbReference>
<dbReference type="SUPFAM" id="SSF55073">
    <property type="entry name" value="Nucleotide cyclase"/>
    <property type="match status" value="1"/>
</dbReference>
<dbReference type="InterPro" id="IPR001633">
    <property type="entry name" value="EAL_dom"/>
</dbReference>
<feature type="transmembrane region" description="Helical" evidence="1">
    <location>
        <begin position="350"/>
        <end position="373"/>
    </location>
</feature>
<dbReference type="InterPro" id="IPR050706">
    <property type="entry name" value="Cyclic-di-GMP_PDE-like"/>
</dbReference>
<evidence type="ECO:0000313" key="4">
    <source>
        <dbReference type="EMBL" id="MEL0553017.1"/>
    </source>
</evidence>
<dbReference type="Proteomes" id="UP001312893">
    <property type="component" value="Unassembled WGS sequence"/>
</dbReference>
<evidence type="ECO:0000313" key="5">
    <source>
        <dbReference type="Proteomes" id="UP001312893"/>
    </source>
</evidence>
<dbReference type="Pfam" id="PF22673">
    <property type="entry name" value="MCP-like_PDC_1"/>
    <property type="match status" value="1"/>
</dbReference>
<feature type="domain" description="GGDEF" evidence="3">
    <location>
        <begin position="455"/>
        <end position="591"/>
    </location>
</feature>
<feature type="transmembrane region" description="Helical" evidence="1">
    <location>
        <begin position="21"/>
        <end position="42"/>
    </location>
</feature>
<dbReference type="InterPro" id="IPR043128">
    <property type="entry name" value="Rev_trsase/Diguanyl_cyclase"/>
</dbReference>
<dbReference type="InterPro" id="IPR029787">
    <property type="entry name" value="Nucleotide_cyclase"/>
</dbReference>
<sequence length="872" mass="98572">MQILKKQFSIKSYPLSLAHMIPLTLLTTVIAVLLIVYTFLYFQGSAFIDEVSQSILSARRIAIEEAIHDYIDVPIQSNAIIVHAIGREEGDTIEVRHLVSDIANTLNNVFINKQYLSTIEFGSVNGDLVQVAHDKAHSDNDYLSLKDAQTQHQLTVYNHLSVNASVDKTIDNVDVLQSAWFKPVAHSQNAGWTTPFQNDEHRQEIAVAYSSPAFNRQGKFVGVVASEMHLEELNQQLEKLKPFPSSVLLIVNEQQQLIASSLPTLAHGMLKKEGQSALTLQKLDSLDNPVIVAANEAIKQAQQPGLQAMTVQGKDYYVDAFPVRDRESLLQWQGVIISPAKTITHTVVKYSMMTMAVLFLVLITGLLVVFWVLKRVAKPLQDIVRKSDQLATHRWTPPDNKRHFPEIVSLETTFMALSYKLAESFESQRRKIEEDESTGLFTRAGLLQQDALYSRRNLLGLVSISNMNTIINSLGAEYGNTFINEFIRRLQTLLPTDTLLARDKDDKIIIVFPGMNQQKDYQRYRDILSSLFISEELEHYPSDKKYVYTGNVGMVFSEITAQNVTQVLQEAWITLKQAQKQGNGVVTLFSSEMRDHELFNIRLHEHLSDAIHRQEFHLVLQPIIDQGDEEHCREGECLIRWHSEVLGDVPPDRFIPLAEETGLIIPLGKWIIEEACRELAAMIARGAPKDFVIYINVSAIQILQQDFAWHLMDSIRRNGLSNANVCIEITERVLANNVERIGKMLSYLRRHGISVSLDDFGANFSSLSYLHTLPFDSIKIDQQFISDYLDDEKATSVINSLIVLARGFKVPLIAEGIEDEGVKQQLQKLGCQKAQGYYFHHPAAFSSFRCETGAFYYQNESPADDEKEGEPA</sequence>
<dbReference type="SUPFAM" id="SSF141868">
    <property type="entry name" value="EAL domain-like"/>
    <property type="match status" value="1"/>
</dbReference>
<evidence type="ECO:0000259" key="2">
    <source>
        <dbReference type="PROSITE" id="PS50883"/>
    </source>
</evidence>
<protein>
    <submittedName>
        <fullName evidence="4">EAL domain-containing protein</fullName>
    </submittedName>
</protein>
<dbReference type="Gene3D" id="6.10.340.10">
    <property type="match status" value="1"/>
</dbReference>
<gene>
    <name evidence="4" type="ORF">QFI96_015070</name>
</gene>
<dbReference type="InterPro" id="IPR000160">
    <property type="entry name" value="GGDEF_dom"/>
</dbReference>
<dbReference type="Pfam" id="PF00563">
    <property type="entry name" value="EAL"/>
    <property type="match status" value="1"/>
</dbReference>
<dbReference type="Pfam" id="PF00990">
    <property type="entry name" value="GGDEF"/>
    <property type="match status" value="1"/>
</dbReference>
<proteinExistence type="predicted"/>
<reference evidence="4 5" key="1">
    <citation type="submission" date="2024-04" db="EMBL/GenBank/DDBJ databases">
        <title>Two novel Raoultella species associated with bleeding cankers of broadleaf hosts, Raoultella scottia sp. nov. and Raoultella lignicola sp. nov.</title>
        <authorList>
            <person name="Brady C.L."/>
        </authorList>
    </citation>
    <scope>NUCLEOTIDE SEQUENCE [LARGE SCALE GENOMIC DNA]</scope>
    <source>
        <strain evidence="4 5">TW_WC1a.1</strain>
    </source>
</reference>
<dbReference type="CDD" id="cd01948">
    <property type="entry name" value="EAL"/>
    <property type="match status" value="1"/>
</dbReference>
<dbReference type="RefSeq" id="WP_123754034.1">
    <property type="nucleotide sequence ID" value="NZ_JARXNK020000104.1"/>
</dbReference>
<comment type="caution">
    <text evidence="4">The sequence shown here is derived from an EMBL/GenBank/DDBJ whole genome shotgun (WGS) entry which is preliminary data.</text>
</comment>
<dbReference type="InterPro" id="IPR035919">
    <property type="entry name" value="EAL_sf"/>
</dbReference>
<keyword evidence="1" id="KW-0472">Membrane</keyword>
<keyword evidence="1" id="KW-1133">Transmembrane helix</keyword>
<dbReference type="PANTHER" id="PTHR33121">
    <property type="entry name" value="CYCLIC DI-GMP PHOSPHODIESTERASE PDEF"/>
    <property type="match status" value="1"/>
</dbReference>
<keyword evidence="1" id="KW-0812">Transmembrane</keyword>
<organism evidence="4 5">
    <name type="scientific">Raoultella lignicola</name>
    <dbReference type="NCBI Taxonomy" id="3040939"/>
    <lineage>
        <taxon>Bacteria</taxon>
        <taxon>Pseudomonadati</taxon>
        <taxon>Pseudomonadota</taxon>
        <taxon>Gammaproteobacteria</taxon>
        <taxon>Enterobacterales</taxon>
        <taxon>Enterobacteriaceae</taxon>
        <taxon>Klebsiella/Raoultella group</taxon>
        <taxon>Raoultella</taxon>
    </lineage>
</organism>
<dbReference type="SMART" id="SM00052">
    <property type="entry name" value="EAL"/>
    <property type="match status" value="1"/>
</dbReference>
<dbReference type="Gene3D" id="3.30.70.270">
    <property type="match status" value="1"/>
</dbReference>
<accession>A0ABU9FB79</accession>
<dbReference type="PROSITE" id="PS50887">
    <property type="entry name" value="GGDEF"/>
    <property type="match status" value="1"/>
</dbReference>
<dbReference type="Gene3D" id="3.20.20.450">
    <property type="entry name" value="EAL domain"/>
    <property type="match status" value="1"/>
</dbReference>
<dbReference type="Gene3D" id="3.30.450.20">
    <property type="entry name" value="PAS domain"/>
    <property type="match status" value="2"/>
</dbReference>
<evidence type="ECO:0000259" key="3">
    <source>
        <dbReference type="PROSITE" id="PS50887"/>
    </source>
</evidence>